<comment type="caution">
    <text evidence="1">The sequence shown here is derived from an EMBL/GenBank/DDBJ whole genome shotgun (WGS) entry which is preliminary data.</text>
</comment>
<dbReference type="PANTHER" id="PTHR48462:SF1">
    <property type="entry name" value="PROTEIN, PUTATIVE-RELATED"/>
    <property type="match status" value="1"/>
</dbReference>
<sequence length="149" mass="17576">MIPLFLIDEVRLVCRKMLNIFGEHVVHCKKFLGFKYIHDFVRDVLFDIFRREEVSVKKETPMNFLTYSLYRRLTLTYVDVMVYRWVGGKQTCVDLTGVSSNVRLMVRAFMVRHAAIKVASNKMVKFEKTCFDNQNAFKSFAFDTFGFLT</sequence>
<evidence type="ECO:0000313" key="2">
    <source>
        <dbReference type="Proteomes" id="UP000265566"/>
    </source>
</evidence>
<gene>
    <name evidence="1" type="ORF">MtrunA17_Chr8g0389551</name>
</gene>
<proteinExistence type="predicted"/>
<dbReference type="Proteomes" id="UP000265566">
    <property type="component" value="Chromosome 8"/>
</dbReference>
<protein>
    <submittedName>
        <fullName evidence="1">Uncharacterized protein</fullName>
    </submittedName>
</protein>
<dbReference type="Gramene" id="rna50194">
    <property type="protein sequence ID" value="RHN43589.1"/>
    <property type="gene ID" value="gene50194"/>
</dbReference>
<dbReference type="AlphaFoldDB" id="A0A396GQZ7"/>
<reference evidence="2" key="1">
    <citation type="journal article" date="2018" name="Nat. Plants">
        <title>Whole-genome landscape of Medicago truncatula symbiotic genes.</title>
        <authorList>
            <person name="Pecrix Y."/>
            <person name="Staton S.E."/>
            <person name="Sallet E."/>
            <person name="Lelandais-Briere C."/>
            <person name="Moreau S."/>
            <person name="Carrere S."/>
            <person name="Blein T."/>
            <person name="Jardinaud M.F."/>
            <person name="Latrasse D."/>
            <person name="Zouine M."/>
            <person name="Zahm M."/>
            <person name="Kreplak J."/>
            <person name="Mayjonade B."/>
            <person name="Satge C."/>
            <person name="Perez M."/>
            <person name="Cauet S."/>
            <person name="Marande W."/>
            <person name="Chantry-Darmon C."/>
            <person name="Lopez-Roques C."/>
            <person name="Bouchez O."/>
            <person name="Berard A."/>
            <person name="Debelle F."/>
            <person name="Munos S."/>
            <person name="Bendahmane A."/>
            <person name="Berges H."/>
            <person name="Niebel A."/>
            <person name="Buitink J."/>
            <person name="Frugier F."/>
            <person name="Benhamed M."/>
            <person name="Crespi M."/>
            <person name="Gouzy J."/>
            <person name="Gamas P."/>
        </authorList>
    </citation>
    <scope>NUCLEOTIDE SEQUENCE [LARGE SCALE GENOMIC DNA]</scope>
    <source>
        <strain evidence="2">cv. Jemalong A17</strain>
    </source>
</reference>
<accession>A0A396GQZ7</accession>
<organism evidence="1 2">
    <name type="scientific">Medicago truncatula</name>
    <name type="common">Barrel medic</name>
    <name type="synonym">Medicago tribuloides</name>
    <dbReference type="NCBI Taxonomy" id="3880"/>
    <lineage>
        <taxon>Eukaryota</taxon>
        <taxon>Viridiplantae</taxon>
        <taxon>Streptophyta</taxon>
        <taxon>Embryophyta</taxon>
        <taxon>Tracheophyta</taxon>
        <taxon>Spermatophyta</taxon>
        <taxon>Magnoliopsida</taxon>
        <taxon>eudicotyledons</taxon>
        <taxon>Gunneridae</taxon>
        <taxon>Pentapetalae</taxon>
        <taxon>rosids</taxon>
        <taxon>fabids</taxon>
        <taxon>Fabales</taxon>
        <taxon>Fabaceae</taxon>
        <taxon>Papilionoideae</taxon>
        <taxon>50 kb inversion clade</taxon>
        <taxon>NPAAA clade</taxon>
        <taxon>Hologalegina</taxon>
        <taxon>IRL clade</taxon>
        <taxon>Trifolieae</taxon>
        <taxon>Medicago</taxon>
    </lineage>
</organism>
<dbReference type="PANTHER" id="PTHR48462">
    <property type="entry name" value="PROTEIN, PUTATIVE-RELATED"/>
    <property type="match status" value="1"/>
</dbReference>
<evidence type="ECO:0000313" key="1">
    <source>
        <dbReference type="EMBL" id="RHN43589.1"/>
    </source>
</evidence>
<dbReference type="EMBL" id="PSQE01000008">
    <property type="protein sequence ID" value="RHN43589.1"/>
    <property type="molecule type" value="Genomic_DNA"/>
</dbReference>
<name>A0A396GQZ7_MEDTR</name>